<dbReference type="STRING" id="77044.A0A1W2TU85"/>
<gene>
    <name evidence="2" type="ORF">SAMD00023353_7700280</name>
</gene>
<sequence>MTMMTPVLFAVLFSLLRLAAAESVTLTLAPDFPSQRPCAQGCFGGGIYVGAGGLAYEIGCEYRNPQNECVCRLDLQDSADAYIRSCVDRECTRNSLDTNSAVSIYDAYCTSAGFIRSTPARTTGTDDSLPAVTVTVTATATATVKVSSAQKRAMPPLLSLVAIIHLASLGRMAWD</sequence>
<dbReference type="GO" id="GO:0016787">
    <property type="term" value="F:hydrolase activity"/>
    <property type="evidence" value="ECO:0007669"/>
    <property type="project" value="UniProtKB-KW"/>
</dbReference>
<keyword evidence="1" id="KW-0732">Signal</keyword>
<feature type="signal peptide" evidence="1">
    <location>
        <begin position="1"/>
        <end position="21"/>
    </location>
</feature>
<dbReference type="EMBL" id="DF977522">
    <property type="protein sequence ID" value="GAP92153.2"/>
    <property type="molecule type" value="Genomic_DNA"/>
</dbReference>
<evidence type="ECO:0000313" key="3">
    <source>
        <dbReference type="Proteomes" id="UP000054516"/>
    </source>
</evidence>
<name>A0A1W2TU85_ROSNE</name>
<keyword evidence="2" id="KW-0378">Hydrolase</keyword>
<proteinExistence type="predicted"/>
<reference evidence="2" key="1">
    <citation type="submission" date="2016-03" db="EMBL/GenBank/DDBJ databases">
        <title>Draft genome sequence of Rosellinia necatrix.</title>
        <authorList>
            <person name="Kanematsu S."/>
        </authorList>
    </citation>
    <scope>NUCLEOTIDE SEQUENCE [LARGE SCALE GENOMIC DNA]</scope>
    <source>
        <strain evidence="2">W97</strain>
    </source>
</reference>
<organism evidence="2">
    <name type="scientific">Rosellinia necatrix</name>
    <name type="common">White root-rot fungus</name>
    <dbReference type="NCBI Taxonomy" id="77044"/>
    <lineage>
        <taxon>Eukaryota</taxon>
        <taxon>Fungi</taxon>
        <taxon>Dikarya</taxon>
        <taxon>Ascomycota</taxon>
        <taxon>Pezizomycotina</taxon>
        <taxon>Sordariomycetes</taxon>
        <taxon>Xylariomycetidae</taxon>
        <taxon>Xylariales</taxon>
        <taxon>Xylariaceae</taxon>
        <taxon>Rosellinia</taxon>
    </lineage>
</organism>
<feature type="chain" id="PRO_5012619395" evidence="1">
    <location>
        <begin position="22"/>
        <end position="175"/>
    </location>
</feature>
<dbReference type="AlphaFoldDB" id="A0A1W2TU85"/>
<evidence type="ECO:0000313" key="2">
    <source>
        <dbReference type="EMBL" id="GAP92153.2"/>
    </source>
</evidence>
<dbReference type="OMA" id="IMNECIC"/>
<dbReference type="Proteomes" id="UP000054516">
    <property type="component" value="Unassembled WGS sequence"/>
</dbReference>
<keyword evidence="3" id="KW-1185">Reference proteome</keyword>
<evidence type="ECO:0000256" key="1">
    <source>
        <dbReference type="SAM" id="SignalP"/>
    </source>
</evidence>
<dbReference type="OrthoDB" id="5421290at2759"/>
<protein>
    <submittedName>
        <fullName evidence="2">Putative alpha beta superfamily hydrolase</fullName>
    </submittedName>
</protein>
<accession>A0A1W2TU85</accession>